<name>B0EGQ0_ENTDS</name>
<dbReference type="PROSITE" id="PS50011">
    <property type="entry name" value="PROTEIN_KINASE_DOM"/>
    <property type="match status" value="1"/>
</dbReference>
<dbReference type="GeneID" id="5882455"/>
<evidence type="ECO:0000313" key="9">
    <source>
        <dbReference type="EMBL" id="EDR26290.1"/>
    </source>
</evidence>
<protein>
    <submittedName>
        <fullName evidence="9">Serine/threonine protein kinase STE20, putative</fullName>
        <ecNumber evidence="9">2.7.11.25</ecNumber>
    </submittedName>
</protein>
<dbReference type="EC" id="2.7.11.25" evidence="9"/>
<dbReference type="PANTHER" id="PTHR45832">
    <property type="entry name" value="SERINE/THREONINE-PROTEIN KINASE SAMKA-RELATED-RELATED"/>
    <property type="match status" value="1"/>
</dbReference>
<dbReference type="Gene3D" id="1.10.510.10">
    <property type="entry name" value="Transferase(Phosphotransferase) domain 1"/>
    <property type="match status" value="1"/>
</dbReference>
<dbReference type="SUPFAM" id="SSF56112">
    <property type="entry name" value="Protein kinase-like (PK-like)"/>
    <property type="match status" value="1"/>
</dbReference>
<evidence type="ECO:0000313" key="10">
    <source>
        <dbReference type="Proteomes" id="UP000008076"/>
    </source>
</evidence>
<dbReference type="GO" id="GO:0004709">
    <property type="term" value="F:MAP kinase kinase kinase activity"/>
    <property type="evidence" value="ECO:0007669"/>
    <property type="project" value="UniProtKB-EC"/>
</dbReference>
<keyword evidence="2 6" id="KW-0723">Serine/threonine-protein kinase</keyword>
<reference evidence="10" key="1">
    <citation type="submission" date="2007-12" db="EMBL/GenBank/DDBJ databases">
        <title>Annotation of Entamoeba dispar SAW760.</title>
        <authorList>
            <person name="Lorenzi H."/>
            <person name="Inman J."/>
            <person name="Schobel S."/>
            <person name="Amedeo P."/>
            <person name="Caler E."/>
        </authorList>
    </citation>
    <scope>NUCLEOTIDE SEQUENCE [LARGE SCALE GENOMIC DNA]</scope>
    <source>
        <strain evidence="10">ATCC PRA-260 / SAW760</strain>
    </source>
</reference>
<dbReference type="InterPro" id="IPR001245">
    <property type="entry name" value="Ser-Thr/Tyr_kinase_cat_dom"/>
</dbReference>
<dbReference type="CDD" id="cd06614">
    <property type="entry name" value="STKc_PAK"/>
    <property type="match status" value="1"/>
</dbReference>
<dbReference type="Pfam" id="PF00069">
    <property type="entry name" value="Pkinase"/>
    <property type="match status" value="1"/>
</dbReference>
<evidence type="ECO:0000256" key="7">
    <source>
        <dbReference type="SAM" id="MobiDB-lite"/>
    </source>
</evidence>
<accession>B0EGQ0</accession>
<evidence type="ECO:0000256" key="2">
    <source>
        <dbReference type="ARBA" id="ARBA00022527"/>
    </source>
</evidence>
<dbReference type="VEuPathDB" id="AmoebaDB:EDI_282610"/>
<proteinExistence type="inferred from homology"/>
<keyword evidence="3 5" id="KW-0547">Nucleotide-binding</keyword>
<gene>
    <name evidence="9" type="ORF">EDI_282610</name>
</gene>
<dbReference type="GO" id="GO:0005524">
    <property type="term" value="F:ATP binding"/>
    <property type="evidence" value="ECO:0007669"/>
    <property type="project" value="UniProtKB-UniRule"/>
</dbReference>
<feature type="binding site" evidence="5">
    <location>
        <position position="236"/>
    </location>
    <ligand>
        <name>ATP</name>
        <dbReference type="ChEBI" id="CHEBI:30616"/>
    </ligand>
</feature>
<dbReference type="SMART" id="SM00220">
    <property type="entry name" value="S_TKc"/>
    <property type="match status" value="1"/>
</dbReference>
<dbReference type="PRINTS" id="PR00109">
    <property type="entry name" value="TYRKINASE"/>
</dbReference>
<dbReference type="InterPro" id="IPR017441">
    <property type="entry name" value="Protein_kinase_ATP_BS"/>
</dbReference>
<dbReference type="PROSITE" id="PS00108">
    <property type="entry name" value="PROTEIN_KINASE_ST"/>
    <property type="match status" value="1"/>
</dbReference>
<dbReference type="OrthoDB" id="8693905at2759"/>
<evidence type="ECO:0000256" key="4">
    <source>
        <dbReference type="ARBA" id="ARBA00022840"/>
    </source>
</evidence>
<evidence type="ECO:0000256" key="3">
    <source>
        <dbReference type="ARBA" id="ARBA00022741"/>
    </source>
</evidence>
<dbReference type="Proteomes" id="UP000008076">
    <property type="component" value="Unassembled WGS sequence"/>
</dbReference>
<feature type="region of interest" description="Disordered" evidence="7">
    <location>
        <begin position="57"/>
        <end position="80"/>
    </location>
</feature>
<feature type="compositionally biased region" description="Low complexity" evidence="7">
    <location>
        <begin position="69"/>
        <end position="80"/>
    </location>
</feature>
<dbReference type="InterPro" id="IPR051931">
    <property type="entry name" value="PAK3-like"/>
</dbReference>
<dbReference type="FunFam" id="3.30.200.20:FF:000976">
    <property type="entry name" value="Serine/threonine protein kinase, putative"/>
    <property type="match status" value="1"/>
</dbReference>
<dbReference type="InterPro" id="IPR008271">
    <property type="entry name" value="Ser/Thr_kinase_AS"/>
</dbReference>
<keyword evidence="10" id="KW-1185">Reference proteome</keyword>
<dbReference type="InterPro" id="IPR000719">
    <property type="entry name" value="Prot_kinase_dom"/>
</dbReference>
<keyword evidence="9" id="KW-0808">Transferase</keyword>
<dbReference type="Gene3D" id="3.30.200.20">
    <property type="entry name" value="Phosphorylase Kinase, domain 1"/>
    <property type="match status" value="1"/>
</dbReference>
<comment type="similarity">
    <text evidence="1">Belongs to the protein kinase superfamily. STE Ser/Thr protein kinase family. STE20 subfamily.</text>
</comment>
<dbReference type="eggNOG" id="KOG0578">
    <property type="taxonomic scope" value="Eukaryota"/>
</dbReference>
<dbReference type="OMA" id="HELMICT"/>
<feature type="domain" description="Protein kinase" evidence="8">
    <location>
        <begin position="206"/>
        <end position="455"/>
    </location>
</feature>
<sequence>MEQPYSPRTFSGFFSRLFGFVEPEPVSPRKEQTPRVSISETPTHNSVIRMSIETSPTKEDKKMTFVRQSPTTTTASSSITTTPRKVPCLNLNTTKKTGVFDVHVINDYTSSPRQNKEVPSQTLQIQFSQGSLPHQGSLQTISFKRSESPITRTQLSPRTITTKKESDLYIKRKERQIKRPRTMQLIQAQPLSIDKIVDEGCPAKFLVNIKKVGEGAMGEVYRANERATNKEVAIKKIIVTRKNMNNLIGEITIHKSLNHKNIVSFIGSYLDDGYLWVAMEYMDGGCLTDLLNQYSYGLTLNDSQIAFVMKEIIMGLAYLHGNNMIHRDIKSDNILINKNGDIKLADFGFAVKGKTAKGMVGSPYWMPPEVILDKVYNNKIDIYSAGIVLFELLEGYPPHYELRGEELMKAIVNEGIPEPKNSKSSKEFKRVMKQCTCFNPNLRPDCVELLTDKFITLSCHKNGFKGIVEMVMV</sequence>
<evidence type="ECO:0000256" key="5">
    <source>
        <dbReference type="PROSITE-ProRule" id="PRU10141"/>
    </source>
</evidence>
<dbReference type="EMBL" id="DS549238">
    <property type="protein sequence ID" value="EDR26290.1"/>
    <property type="molecule type" value="Genomic_DNA"/>
</dbReference>
<dbReference type="KEGG" id="edi:EDI_282610"/>
<evidence type="ECO:0000256" key="1">
    <source>
        <dbReference type="ARBA" id="ARBA00008874"/>
    </source>
</evidence>
<evidence type="ECO:0000259" key="8">
    <source>
        <dbReference type="PROSITE" id="PS50011"/>
    </source>
</evidence>
<evidence type="ECO:0000256" key="6">
    <source>
        <dbReference type="RuleBase" id="RU000304"/>
    </source>
</evidence>
<dbReference type="PANTHER" id="PTHR45832:SF22">
    <property type="entry name" value="SERINE_THREONINE-PROTEIN KINASE SAMKA-RELATED"/>
    <property type="match status" value="1"/>
</dbReference>
<keyword evidence="9" id="KW-0418">Kinase</keyword>
<keyword evidence="4 5" id="KW-0067">ATP-binding</keyword>
<dbReference type="AlphaFoldDB" id="B0EGQ0"/>
<dbReference type="RefSeq" id="XP_001737421.1">
    <property type="nucleotide sequence ID" value="XM_001737369.1"/>
</dbReference>
<organism evidence="10">
    <name type="scientific">Entamoeba dispar (strain ATCC PRA-260 / SAW760)</name>
    <dbReference type="NCBI Taxonomy" id="370354"/>
    <lineage>
        <taxon>Eukaryota</taxon>
        <taxon>Amoebozoa</taxon>
        <taxon>Evosea</taxon>
        <taxon>Archamoebae</taxon>
        <taxon>Mastigamoebida</taxon>
        <taxon>Entamoebidae</taxon>
        <taxon>Entamoeba</taxon>
    </lineage>
</organism>
<dbReference type="PROSITE" id="PS00107">
    <property type="entry name" value="PROTEIN_KINASE_ATP"/>
    <property type="match status" value="1"/>
</dbReference>
<dbReference type="InterPro" id="IPR011009">
    <property type="entry name" value="Kinase-like_dom_sf"/>
</dbReference>